<evidence type="ECO:0000256" key="9">
    <source>
        <dbReference type="ARBA" id="ARBA00073635"/>
    </source>
</evidence>
<dbReference type="Gene3D" id="3.40.250.10">
    <property type="entry name" value="Rhodanese-like domain"/>
    <property type="match status" value="1"/>
</dbReference>
<dbReference type="InterPro" id="IPR036873">
    <property type="entry name" value="Rhodanese-like_dom_sf"/>
</dbReference>
<dbReference type="GO" id="GO:0005524">
    <property type="term" value="F:ATP binding"/>
    <property type="evidence" value="ECO:0007669"/>
    <property type="project" value="UniProtKB-KW"/>
</dbReference>
<evidence type="ECO:0000256" key="3">
    <source>
        <dbReference type="ARBA" id="ARBA00022741"/>
    </source>
</evidence>
<dbReference type="PROSITE" id="PS50206">
    <property type="entry name" value="RHODANESE_3"/>
    <property type="match status" value="1"/>
</dbReference>
<dbReference type="Pfam" id="PF00581">
    <property type="entry name" value="Rhodanese"/>
    <property type="match status" value="1"/>
</dbReference>
<comment type="catalytic activity">
    <reaction evidence="5">
        <text>[molybdopterin-synthase sulfur-carrier protein]-C-terminal Gly-Gly + ATP + H(+) = [molybdopterin-synthase sulfur-carrier protein]-C-terminal Gly-Gly-AMP + diphosphate</text>
        <dbReference type="Rhea" id="RHEA:43616"/>
        <dbReference type="Rhea" id="RHEA-COMP:12159"/>
        <dbReference type="Rhea" id="RHEA-COMP:12202"/>
        <dbReference type="ChEBI" id="CHEBI:15378"/>
        <dbReference type="ChEBI" id="CHEBI:30616"/>
        <dbReference type="ChEBI" id="CHEBI:33019"/>
        <dbReference type="ChEBI" id="CHEBI:90618"/>
        <dbReference type="ChEBI" id="CHEBI:90778"/>
        <dbReference type="EC" id="2.7.7.80"/>
    </reaction>
</comment>
<dbReference type="RefSeq" id="WP_107828616.1">
    <property type="nucleotide sequence ID" value="NZ_CP160205.1"/>
</dbReference>
<organism evidence="14 15">
    <name type="scientific">Mucilaginibacter yixingensis</name>
    <dbReference type="NCBI Taxonomy" id="1295612"/>
    <lineage>
        <taxon>Bacteria</taxon>
        <taxon>Pseudomonadati</taxon>
        <taxon>Bacteroidota</taxon>
        <taxon>Sphingobacteriia</taxon>
        <taxon>Sphingobacteriales</taxon>
        <taxon>Sphingobacteriaceae</taxon>
        <taxon>Mucilaginibacter</taxon>
    </lineage>
</organism>
<dbReference type="NCBIfam" id="NF004281">
    <property type="entry name" value="PRK05690.1"/>
    <property type="match status" value="1"/>
</dbReference>
<dbReference type="Proteomes" id="UP000244168">
    <property type="component" value="Unassembled WGS sequence"/>
</dbReference>
<dbReference type="FunFam" id="3.40.50.720:FF:000033">
    <property type="entry name" value="Adenylyltransferase and sulfurtransferase MOCS3"/>
    <property type="match status" value="1"/>
</dbReference>
<dbReference type="InterPro" id="IPR035985">
    <property type="entry name" value="Ubiquitin-activating_enz"/>
</dbReference>
<protein>
    <recommendedName>
        <fullName evidence="9">Molybdopterin-synthase adenylyltransferase</fullName>
        <ecNumber evidence="8">2.7.7.80</ecNumber>
    </recommendedName>
    <alternativeName>
        <fullName evidence="12">MoaD protein adenylase</fullName>
    </alternativeName>
    <alternativeName>
        <fullName evidence="10">Molybdopterin-converting factor subunit 1 adenylase</fullName>
    </alternativeName>
    <alternativeName>
        <fullName evidence="11">Sulfur carrier protein MoaD adenylyltransferase</fullName>
    </alternativeName>
</protein>
<dbReference type="EMBL" id="QAOQ01000004">
    <property type="protein sequence ID" value="PTQ96657.1"/>
    <property type="molecule type" value="Genomic_DNA"/>
</dbReference>
<proteinExistence type="inferred from homology"/>
<dbReference type="Pfam" id="PF00899">
    <property type="entry name" value="ThiF"/>
    <property type="match status" value="1"/>
</dbReference>
<comment type="function">
    <text evidence="6">Catalyzes the adenylation by ATP of the carboxyl group of the C-terminal glycine of sulfur carrier protein MoaD.</text>
</comment>
<sequence>MLETEELKRYSRQMILPELGIDGQQKLKQAKVLMIGAGGLGCPVLQYLVAGGVGTIGIVDDDVVGLSNLHRQILYSAQDIGKNKVLTAKEKLQILNPYIQINAYPIRLTADKADDLFAQYDIVVDGSDNFPTRYLINDACVKLNKPLVFGSIFKFDGQVSVFNYLDGPSYRDLFPEAPADGEVPNCAEIGVIGVLPGIIGTYMANEVIKVICGIGETLSGRLLCVDALDNSTSVFKFAKSITSADDTKTAFAIKPQVQADAVNEIERKEFDALLETGSDDICLVDVREPYEFEDFNIGGINIPLDELTDQLPAVVQGKSKIIFYCQTGQRSKQAVYLTKAITTIETFSLKGGIYNTVI</sequence>
<keyword evidence="3" id="KW-0547">Nucleotide-binding</keyword>
<comment type="similarity">
    <text evidence="1">Belongs to the HesA/MoeB/ThiF family.</text>
</comment>
<comment type="subunit">
    <text evidence="7">Homodimer. Forms a stable heterotetrameric complex of 2 MoeB and 2 MoaD during adenylation of MoaD.</text>
</comment>
<evidence type="ECO:0000256" key="6">
    <source>
        <dbReference type="ARBA" id="ARBA00055169"/>
    </source>
</evidence>
<dbReference type="CDD" id="cd00158">
    <property type="entry name" value="RHOD"/>
    <property type="match status" value="1"/>
</dbReference>
<dbReference type="InterPro" id="IPR001763">
    <property type="entry name" value="Rhodanese-like_dom"/>
</dbReference>
<evidence type="ECO:0000256" key="7">
    <source>
        <dbReference type="ARBA" id="ARBA00063809"/>
    </source>
</evidence>
<dbReference type="SUPFAM" id="SSF69572">
    <property type="entry name" value="Activating enzymes of the ubiquitin-like proteins"/>
    <property type="match status" value="1"/>
</dbReference>
<dbReference type="SMART" id="SM00450">
    <property type="entry name" value="RHOD"/>
    <property type="match status" value="1"/>
</dbReference>
<accession>A0A2T5J9C2</accession>
<evidence type="ECO:0000256" key="2">
    <source>
        <dbReference type="ARBA" id="ARBA00022679"/>
    </source>
</evidence>
<evidence type="ECO:0000256" key="1">
    <source>
        <dbReference type="ARBA" id="ARBA00009919"/>
    </source>
</evidence>
<dbReference type="EC" id="2.7.7.80" evidence="8"/>
<dbReference type="InterPro" id="IPR045886">
    <property type="entry name" value="ThiF/MoeB/HesA"/>
</dbReference>
<reference evidence="14 15" key="1">
    <citation type="submission" date="2018-04" db="EMBL/GenBank/DDBJ databases">
        <title>Genomic Encyclopedia of Archaeal and Bacterial Type Strains, Phase II (KMG-II): from individual species to whole genera.</title>
        <authorList>
            <person name="Goeker M."/>
        </authorList>
    </citation>
    <scope>NUCLEOTIDE SEQUENCE [LARGE SCALE GENOMIC DNA]</scope>
    <source>
        <strain evidence="14 15">DSM 26809</strain>
    </source>
</reference>
<dbReference type="GO" id="GO:0061605">
    <property type="term" value="F:molybdopterin-synthase adenylyltransferase activity"/>
    <property type="evidence" value="ECO:0007669"/>
    <property type="project" value="UniProtKB-EC"/>
</dbReference>
<evidence type="ECO:0000256" key="8">
    <source>
        <dbReference type="ARBA" id="ARBA00066884"/>
    </source>
</evidence>
<dbReference type="CDD" id="cd00757">
    <property type="entry name" value="ThiF_MoeB_HesA_family"/>
    <property type="match status" value="1"/>
</dbReference>
<dbReference type="GO" id="GO:0008641">
    <property type="term" value="F:ubiquitin-like modifier activating enzyme activity"/>
    <property type="evidence" value="ECO:0007669"/>
    <property type="project" value="InterPro"/>
</dbReference>
<evidence type="ECO:0000256" key="11">
    <source>
        <dbReference type="ARBA" id="ARBA00075328"/>
    </source>
</evidence>
<dbReference type="Gene3D" id="3.40.50.720">
    <property type="entry name" value="NAD(P)-binding Rossmann-like Domain"/>
    <property type="match status" value="1"/>
</dbReference>
<name>A0A2T5J9C2_9SPHI</name>
<evidence type="ECO:0000256" key="10">
    <source>
        <dbReference type="ARBA" id="ARBA00075110"/>
    </source>
</evidence>
<dbReference type="GO" id="GO:0005829">
    <property type="term" value="C:cytosol"/>
    <property type="evidence" value="ECO:0007669"/>
    <property type="project" value="TreeGrafter"/>
</dbReference>
<evidence type="ECO:0000313" key="15">
    <source>
        <dbReference type="Proteomes" id="UP000244168"/>
    </source>
</evidence>
<evidence type="ECO:0000313" key="14">
    <source>
        <dbReference type="EMBL" id="PTQ96657.1"/>
    </source>
</evidence>
<dbReference type="InterPro" id="IPR000594">
    <property type="entry name" value="ThiF_NAD_FAD-bd"/>
</dbReference>
<keyword evidence="2 14" id="KW-0808">Transferase</keyword>
<evidence type="ECO:0000256" key="4">
    <source>
        <dbReference type="ARBA" id="ARBA00022840"/>
    </source>
</evidence>
<dbReference type="PANTHER" id="PTHR10953:SF102">
    <property type="entry name" value="ADENYLYLTRANSFERASE AND SULFURTRANSFERASE MOCS3"/>
    <property type="match status" value="1"/>
</dbReference>
<gene>
    <name evidence="14" type="ORF">C8P68_104142</name>
</gene>
<comment type="caution">
    <text evidence="14">The sequence shown here is derived from an EMBL/GenBank/DDBJ whole genome shotgun (WGS) entry which is preliminary data.</text>
</comment>
<dbReference type="PANTHER" id="PTHR10953">
    <property type="entry name" value="UBIQUITIN-ACTIVATING ENZYME E1"/>
    <property type="match status" value="1"/>
</dbReference>
<evidence type="ECO:0000259" key="13">
    <source>
        <dbReference type="PROSITE" id="PS50206"/>
    </source>
</evidence>
<dbReference type="OrthoDB" id="9804286at2"/>
<keyword evidence="14" id="KW-0548">Nucleotidyltransferase</keyword>
<feature type="domain" description="Rhodanese" evidence="13">
    <location>
        <begin position="277"/>
        <end position="358"/>
    </location>
</feature>
<evidence type="ECO:0000256" key="5">
    <source>
        <dbReference type="ARBA" id="ARBA00052218"/>
    </source>
</evidence>
<dbReference type="GO" id="GO:0008146">
    <property type="term" value="F:sulfotransferase activity"/>
    <property type="evidence" value="ECO:0007669"/>
    <property type="project" value="TreeGrafter"/>
</dbReference>
<dbReference type="AlphaFoldDB" id="A0A2T5J9C2"/>
<keyword evidence="15" id="KW-1185">Reference proteome</keyword>
<keyword evidence="4" id="KW-0067">ATP-binding</keyword>
<evidence type="ECO:0000256" key="12">
    <source>
        <dbReference type="ARBA" id="ARBA00078531"/>
    </source>
</evidence>
<dbReference type="GO" id="GO:0004792">
    <property type="term" value="F:thiosulfate-cyanide sulfurtransferase activity"/>
    <property type="evidence" value="ECO:0007669"/>
    <property type="project" value="TreeGrafter"/>
</dbReference>